<reference evidence="6" key="1">
    <citation type="submission" date="2016-10" db="EMBL/GenBank/DDBJ databases">
        <authorList>
            <person name="Varghese N."/>
            <person name="Submissions S."/>
        </authorList>
    </citation>
    <scope>NUCLEOTIDE SEQUENCE [LARGE SCALE GENOMIC DNA]</scope>
    <source>
        <strain evidence="6">DSM 17038</strain>
    </source>
</reference>
<dbReference type="EMBL" id="FOOX01000005">
    <property type="protein sequence ID" value="SFG46329.1"/>
    <property type="molecule type" value="Genomic_DNA"/>
</dbReference>
<accession>A0A1I2S3K0</accession>
<evidence type="ECO:0000256" key="4">
    <source>
        <dbReference type="SAM" id="SignalP"/>
    </source>
</evidence>
<dbReference type="InterPro" id="IPR004682">
    <property type="entry name" value="TRAP_DctP"/>
</dbReference>
<evidence type="ECO:0000256" key="2">
    <source>
        <dbReference type="ARBA" id="ARBA00022448"/>
    </source>
</evidence>
<dbReference type="GO" id="GO:0055085">
    <property type="term" value="P:transmembrane transport"/>
    <property type="evidence" value="ECO:0007669"/>
    <property type="project" value="InterPro"/>
</dbReference>
<dbReference type="InterPro" id="IPR038404">
    <property type="entry name" value="TRAP_DctP_sf"/>
</dbReference>
<dbReference type="Gene3D" id="3.40.190.170">
    <property type="entry name" value="Bacterial extracellular solute-binding protein, family 7"/>
    <property type="match status" value="1"/>
</dbReference>
<dbReference type="AlphaFoldDB" id="A0A1I2S3K0"/>
<dbReference type="PANTHER" id="PTHR33376:SF7">
    <property type="entry name" value="C4-DICARBOXYLATE-BINDING PROTEIN DCTB"/>
    <property type="match status" value="1"/>
</dbReference>
<evidence type="ECO:0000313" key="6">
    <source>
        <dbReference type="Proteomes" id="UP000199337"/>
    </source>
</evidence>
<dbReference type="NCBIfam" id="NF037995">
    <property type="entry name" value="TRAP_S1"/>
    <property type="match status" value="1"/>
</dbReference>
<evidence type="ECO:0000256" key="1">
    <source>
        <dbReference type="ARBA" id="ARBA00009023"/>
    </source>
</evidence>
<dbReference type="NCBIfam" id="TIGR00787">
    <property type="entry name" value="dctP"/>
    <property type="match status" value="1"/>
</dbReference>
<evidence type="ECO:0000256" key="3">
    <source>
        <dbReference type="ARBA" id="ARBA00022729"/>
    </source>
</evidence>
<dbReference type="PROSITE" id="PS51257">
    <property type="entry name" value="PROKAR_LIPOPROTEIN"/>
    <property type="match status" value="1"/>
</dbReference>
<name>A0A1I2S3K0_9FIRM</name>
<sequence>MFGKVKKLTLFLTAVIALALITSGCGGSKEGASEQGEQKDKIVVKFTHVVAESTPKGQAALKFKEVLEEKSGGQFEVQVYPSSQLYGDKEEQEQLLANNVQFIAPSVTKLITFNPSFQLVDMPFLFKDNNAAYKFFDGEQGQKLLKSLEPNGILGLAWWANGMKQFTDSKHPLKSPEDFKGLKFRTQSGGVLDEQFKALGAGSQTLAFAEVYQALQNGTVDGQENTFNNIDTQKYVEVQKYLTISNHGRLDYVVLTNTTFWSSLTPEQQQMVTEAMNEATAYERQLADELDATSFENIKNSGKVEIYELTDEDRAKFIEALKPLYDKYAESIGQEYIDAARNS</sequence>
<comment type="similarity">
    <text evidence="1">Belongs to the bacterial solute-binding protein 7 family.</text>
</comment>
<dbReference type="STRING" id="341036.SAMN05660649_01712"/>
<dbReference type="PANTHER" id="PTHR33376">
    <property type="match status" value="1"/>
</dbReference>
<keyword evidence="3 4" id="KW-0732">Signal</keyword>
<gene>
    <name evidence="5" type="ORF">SAMN05660649_01712</name>
</gene>
<dbReference type="GO" id="GO:0030288">
    <property type="term" value="C:outer membrane-bounded periplasmic space"/>
    <property type="evidence" value="ECO:0007669"/>
    <property type="project" value="InterPro"/>
</dbReference>
<keyword evidence="6" id="KW-1185">Reference proteome</keyword>
<protein>
    <submittedName>
        <fullName evidence="5">C4-dicarboxylate-binding protein DctP</fullName>
    </submittedName>
</protein>
<dbReference type="OrthoDB" id="9815946at2"/>
<dbReference type="InterPro" id="IPR018389">
    <property type="entry name" value="DctP_fam"/>
</dbReference>
<dbReference type="PIRSF" id="PIRSF006470">
    <property type="entry name" value="DctB"/>
    <property type="match status" value="1"/>
</dbReference>
<feature type="chain" id="PRO_5038555198" evidence="4">
    <location>
        <begin position="20"/>
        <end position="343"/>
    </location>
</feature>
<proteinExistence type="inferred from homology"/>
<keyword evidence="2" id="KW-0813">Transport</keyword>
<dbReference type="Proteomes" id="UP000199337">
    <property type="component" value="Unassembled WGS sequence"/>
</dbReference>
<evidence type="ECO:0000313" key="5">
    <source>
        <dbReference type="EMBL" id="SFG46329.1"/>
    </source>
</evidence>
<feature type="signal peptide" evidence="4">
    <location>
        <begin position="1"/>
        <end position="19"/>
    </location>
</feature>
<organism evidence="5 6">
    <name type="scientific">Desulfotruncus arcticus DSM 17038</name>
    <dbReference type="NCBI Taxonomy" id="1121424"/>
    <lineage>
        <taxon>Bacteria</taxon>
        <taxon>Bacillati</taxon>
        <taxon>Bacillota</taxon>
        <taxon>Clostridia</taxon>
        <taxon>Eubacteriales</taxon>
        <taxon>Desulfallaceae</taxon>
        <taxon>Desulfotruncus</taxon>
    </lineage>
</organism>
<dbReference type="Pfam" id="PF03480">
    <property type="entry name" value="DctP"/>
    <property type="match status" value="1"/>
</dbReference>
<dbReference type="CDD" id="cd13674">
    <property type="entry name" value="PBP2_TRAP_SBP_like_1"/>
    <property type="match status" value="1"/>
</dbReference>